<proteinExistence type="predicted"/>
<feature type="chain" id="PRO_5001777391" evidence="2">
    <location>
        <begin position="22"/>
        <end position="397"/>
    </location>
</feature>
<keyword evidence="1" id="KW-0472">Membrane</keyword>
<dbReference type="OrthoDB" id="1806788at2"/>
<organism evidence="3 4">
    <name type="scientific">Lacrimispora celerecrescens</name>
    <dbReference type="NCBI Taxonomy" id="29354"/>
    <lineage>
        <taxon>Bacteria</taxon>
        <taxon>Bacillati</taxon>
        <taxon>Bacillota</taxon>
        <taxon>Clostridia</taxon>
        <taxon>Lachnospirales</taxon>
        <taxon>Lachnospiraceae</taxon>
        <taxon>Lacrimispora</taxon>
    </lineage>
</organism>
<keyword evidence="1" id="KW-0812">Transmembrane</keyword>
<dbReference type="InterPro" id="IPR008979">
    <property type="entry name" value="Galactose-bd-like_sf"/>
</dbReference>
<sequence length="397" mass="45145">MWKRIISITFLLCLFSTTAFAHTATVQTGGESKYKAVRLTPEIYNAANSDLSDLLIKDSKGENVPYFINSGFHTDREGRETYPMELINSYTKDNSFYFDYKLAAAMERDTVATSIEVATDSMNFAKAVDVYGSYDNLNWDFVQNDKLYIIDDKSKLIIELNKPQKYTYYRFKLSNNLEKLSFNAVNLIYSTKVSEKNYFIESLIPTFHIEEKDKTTLIKIDGLKNLRLYDVTIDTDSMFKRIVSAPLGSEKEIYNLSLNGISYNDTTLPLDRQISQDETYVITIVNNDDKPINIKGVTVCYYADEMVFEGKAGESYTIDFGADATKTAPVYDIERYKDEILKGKIDEAAISAISYDSEKEKPSEVDSKVIFNIVVIGIAVLLGGLILFHLRRNKNSI</sequence>
<dbReference type="Proteomes" id="UP000028525">
    <property type="component" value="Unassembled WGS sequence"/>
</dbReference>
<feature type="signal peptide" evidence="2">
    <location>
        <begin position="1"/>
        <end position="21"/>
    </location>
</feature>
<feature type="transmembrane region" description="Helical" evidence="1">
    <location>
        <begin position="369"/>
        <end position="390"/>
    </location>
</feature>
<dbReference type="SUPFAM" id="SSF49785">
    <property type="entry name" value="Galactose-binding domain-like"/>
    <property type="match status" value="1"/>
</dbReference>
<evidence type="ECO:0000256" key="1">
    <source>
        <dbReference type="SAM" id="Phobius"/>
    </source>
</evidence>
<gene>
    <name evidence="3" type="ORF">IO98_14185</name>
</gene>
<dbReference type="STRING" id="29354.IO98_14185"/>
<name>A0A084JLH5_9FIRM</name>
<evidence type="ECO:0000256" key="2">
    <source>
        <dbReference type="SAM" id="SignalP"/>
    </source>
</evidence>
<protein>
    <submittedName>
        <fullName evidence="3">Uncharacterized protein</fullName>
    </submittedName>
</protein>
<dbReference type="RefSeq" id="WP_038282023.1">
    <property type="nucleotide sequence ID" value="NZ_JPME01000015.1"/>
</dbReference>
<comment type="caution">
    <text evidence="3">The sequence shown here is derived from an EMBL/GenBank/DDBJ whole genome shotgun (WGS) entry which is preliminary data.</text>
</comment>
<evidence type="ECO:0000313" key="3">
    <source>
        <dbReference type="EMBL" id="KEZ89809.1"/>
    </source>
</evidence>
<keyword evidence="2" id="KW-0732">Signal</keyword>
<reference evidence="3 4" key="1">
    <citation type="submission" date="2014-07" db="EMBL/GenBank/DDBJ databases">
        <title>Draft genome of Clostridium celerecrescens 152B isolated from sediments associated with methane hydrate from Krishna Godavari basin.</title>
        <authorList>
            <person name="Honkalas V.S."/>
            <person name="Dabir A.P."/>
            <person name="Arora P."/>
            <person name="Dhakephalkar P.K."/>
        </authorList>
    </citation>
    <scope>NUCLEOTIDE SEQUENCE [LARGE SCALE GENOMIC DNA]</scope>
    <source>
        <strain evidence="3 4">152B</strain>
    </source>
</reference>
<dbReference type="EMBL" id="JPME01000015">
    <property type="protein sequence ID" value="KEZ89809.1"/>
    <property type="molecule type" value="Genomic_DNA"/>
</dbReference>
<keyword evidence="1" id="KW-1133">Transmembrane helix</keyword>
<evidence type="ECO:0000313" key="4">
    <source>
        <dbReference type="Proteomes" id="UP000028525"/>
    </source>
</evidence>
<keyword evidence="4" id="KW-1185">Reference proteome</keyword>
<accession>A0A084JLH5</accession>
<dbReference type="AlphaFoldDB" id="A0A084JLH5"/>